<keyword evidence="3" id="KW-1185">Reference proteome</keyword>
<keyword evidence="1" id="KW-1133">Transmembrane helix</keyword>
<protein>
    <submittedName>
        <fullName evidence="2">Uncharacterized protein</fullName>
    </submittedName>
</protein>
<evidence type="ECO:0000313" key="2">
    <source>
        <dbReference type="EMBL" id="MEQ2211762.1"/>
    </source>
</evidence>
<keyword evidence="1" id="KW-0812">Transmembrane</keyword>
<dbReference type="EMBL" id="JAHRIN010059124">
    <property type="protein sequence ID" value="MEQ2211762.1"/>
    <property type="molecule type" value="Genomic_DNA"/>
</dbReference>
<proteinExistence type="predicted"/>
<keyword evidence="1" id="KW-0472">Membrane</keyword>
<evidence type="ECO:0000256" key="1">
    <source>
        <dbReference type="SAM" id="Phobius"/>
    </source>
</evidence>
<name>A0ABV0RWR7_9TELE</name>
<organism evidence="2 3">
    <name type="scientific">Xenoophorus captivus</name>
    <dbReference type="NCBI Taxonomy" id="1517983"/>
    <lineage>
        <taxon>Eukaryota</taxon>
        <taxon>Metazoa</taxon>
        <taxon>Chordata</taxon>
        <taxon>Craniata</taxon>
        <taxon>Vertebrata</taxon>
        <taxon>Euteleostomi</taxon>
        <taxon>Actinopterygii</taxon>
        <taxon>Neopterygii</taxon>
        <taxon>Teleostei</taxon>
        <taxon>Neoteleostei</taxon>
        <taxon>Acanthomorphata</taxon>
        <taxon>Ovalentaria</taxon>
        <taxon>Atherinomorphae</taxon>
        <taxon>Cyprinodontiformes</taxon>
        <taxon>Goodeidae</taxon>
        <taxon>Xenoophorus</taxon>
    </lineage>
</organism>
<evidence type="ECO:0000313" key="3">
    <source>
        <dbReference type="Proteomes" id="UP001434883"/>
    </source>
</evidence>
<sequence>MAAEPTTATGRVVLVKKIIMKDGAVPQQGIGRPSVYHAVMVIFLEFFAWGLLTTPMLTVSNWCEGRSLKFNTSFVLYLLMNIAPVIGTLPSYSGPAVVHVCSSDRSAIGRMGSKIFPSDHRLLHLRSDPSDEAQPLVGLHVICSTESQKGTD</sequence>
<gene>
    <name evidence="2" type="ORF">XENOCAPTIV_014935</name>
</gene>
<feature type="transmembrane region" description="Helical" evidence="1">
    <location>
        <begin position="35"/>
        <end position="53"/>
    </location>
</feature>
<comment type="caution">
    <text evidence="2">The sequence shown here is derived from an EMBL/GenBank/DDBJ whole genome shotgun (WGS) entry which is preliminary data.</text>
</comment>
<accession>A0ABV0RWR7</accession>
<dbReference type="Proteomes" id="UP001434883">
    <property type="component" value="Unassembled WGS sequence"/>
</dbReference>
<feature type="transmembrane region" description="Helical" evidence="1">
    <location>
        <begin position="74"/>
        <end position="92"/>
    </location>
</feature>
<reference evidence="2 3" key="1">
    <citation type="submission" date="2021-06" db="EMBL/GenBank/DDBJ databases">
        <authorList>
            <person name="Palmer J.M."/>
        </authorList>
    </citation>
    <scope>NUCLEOTIDE SEQUENCE [LARGE SCALE GENOMIC DNA]</scope>
    <source>
        <strain evidence="2 3">XC_2019</strain>
        <tissue evidence="2">Muscle</tissue>
    </source>
</reference>